<accession>A0A6J5M6W5</accession>
<feature type="compositionally biased region" description="Low complexity" evidence="1">
    <location>
        <begin position="247"/>
        <end position="266"/>
    </location>
</feature>
<evidence type="ECO:0000313" key="3">
    <source>
        <dbReference type="EMBL" id="CAB4140820.1"/>
    </source>
</evidence>
<dbReference type="InterPro" id="IPR006860">
    <property type="entry name" value="FecR"/>
</dbReference>
<name>A0A6J5M6W5_9CAUD</name>
<proteinExistence type="predicted"/>
<feature type="compositionally biased region" description="Basic and acidic residues" evidence="1">
    <location>
        <begin position="226"/>
        <end position="237"/>
    </location>
</feature>
<dbReference type="Pfam" id="PF04773">
    <property type="entry name" value="FecR"/>
    <property type="match status" value="1"/>
</dbReference>
<evidence type="ECO:0000256" key="1">
    <source>
        <dbReference type="SAM" id="MobiDB-lite"/>
    </source>
</evidence>
<reference evidence="3" key="1">
    <citation type="submission" date="2020-04" db="EMBL/GenBank/DDBJ databases">
        <authorList>
            <person name="Chiriac C."/>
            <person name="Salcher M."/>
            <person name="Ghai R."/>
            <person name="Kavagutti S V."/>
        </authorList>
    </citation>
    <scope>NUCLEOTIDE SEQUENCE</scope>
</reference>
<protein>
    <submittedName>
        <fullName evidence="3">FecR protein</fullName>
    </submittedName>
</protein>
<organism evidence="3">
    <name type="scientific">uncultured Caudovirales phage</name>
    <dbReference type="NCBI Taxonomy" id="2100421"/>
    <lineage>
        <taxon>Viruses</taxon>
        <taxon>Duplodnaviria</taxon>
        <taxon>Heunggongvirae</taxon>
        <taxon>Uroviricota</taxon>
        <taxon>Caudoviricetes</taxon>
        <taxon>Peduoviridae</taxon>
        <taxon>Maltschvirus</taxon>
        <taxon>Maltschvirus maltsch</taxon>
    </lineage>
</organism>
<feature type="domain" description="FecR protein" evidence="2">
    <location>
        <begin position="45"/>
        <end position="143"/>
    </location>
</feature>
<dbReference type="PANTHER" id="PTHR38731">
    <property type="entry name" value="LIPL45-RELATED LIPOPROTEIN-RELATED"/>
    <property type="match status" value="1"/>
</dbReference>
<gene>
    <name evidence="3" type="ORF">UFOVP395_155</name>
</gene>
<dbReference type="EMBL" id="LR796380">
    <property type="protein sequence ID" value="CAB4140820.1"/>
    <property type="molecule type" value="Genomic_DNA"/>
</dbReference>
<evidence type="ECO:0000259" key="2">
    <source>
        <dbReference type="Pfam" id="PF04773"/>
    </source>
</evidence>
<dbReference type="PANTHER" id="PTHR38731:SF1">
    <property type="entry name" value="FECR PROTEIN DOMAIN-CONTAINING PROTEIN"/>
    <property type="match status" value="1"/>
</dbReference>
<sequence>MLCLMPTVVHAAVGRVSEQTGTTVEIRRGSNSIPSQQNTSIESMDTVLVGSRAETNITFQDNTRVKIKENSRLVIDSFVFDPNRSDAGRMAMRVTLGTVQYTSGQIARNNRQNLNIATPTATIAVRGTDMAMSVDEAGRSFVVLLPSCNDPREINRFEVSGNCTVGVIDVITSAGSVTLTQPFTATYVTDANQQPLPPVRIEANIATISNDLALRKPEGILAAEQQRNDARERDRNRSTVTSEEQRAASSSSTESNQQQSESTSTRLLVSSTAEMRGDVSPTNPCWPFNACGNERGRNWYHREDEQRNNVIRIYTGERTDNTTYSISINDIDTQSRVNGDGGSRVTVRIWNR</sequence>
<feature type="region of interest" description="Disordered" evidence="1">
    <location>
        <begin position="224"/>
        <end position="268"/>
    </location>
</feature>